<protein>
    <submittedName>
        <fullName evidence="2">Magnesium-dependent phosphatase-1</fullName>
    </submittedName>
</protein>
<dbReference type="InterPro" id="IPR023214">
    <property type="entry name" value="HAD_sf"/>
</dbReference>
<dbReference type="GO" id="GO:0003993">
    <property type="term" value="F:acid phosphatase activity"/>
    <property type="evidence" value="ECO:0007669"/>
    <property type="project" value="TreeGrafter"/>
</dbReference>
<dbReference type="SUPFAM" id="SSF56784">
    <property type="entry name" value="HAD-like"/>
    <property type="match status" value="1"/>
</dbReference>
<name>A0A0J0XNM1_9TREE</name>
<dbReference type="AlphaFoldDB" id="A0A0J0XNM1"/>
<dbReference type="GeneID" id="28980955"/>
<dbReference type="RefSeq" id="XP_018279212.1">
    <property type="nucleotide sequence ID" value="XM_018420352.1"/>
</dbReference>
<dbReference type="PANTHER" id="PTHR17901:SF14">
    <property type="entry name" value="MAGNESIUM-DEPENDENT PHOSPHATASE 1"/>
    <property type="match status" value="1"/>
</dbReference>
<dbReference type="OrthoDB" id="2865258at2759"/>
<dbReference type="Proteomes" id="UP000053611">
    <property type="component" value="Unassembled WGS sequence"/>
</dbReference>
<reference evidence="2 3" key="1">
    <citation type="submission" date="2015-03" db="EMBL/GenBank/DDBJ databases">
        <title>Genomics and transcriptomics of the oil-accumulating basidiomycete yeast T. oleaginosus allow insights into substrate utilization and the diverse evolutionary trajectories of mating systems in fungi.</title>
        <authorList>
            <consortium name="DOE Joint Genome Institute"/>
            <person name="Kourist R."/>
            <person name="Kracht O."/>
            <person name="Bracharz F."/>
            <person name="Lipzen A."/>
            <person name="Nolan M."/>
            <person name="Ohm R."/>
            <person name="Grigoriev I."/>
            <person name="Sun S."/>
            <person name="Heitman J."/>
            <person name="Bruck T."/>
            <person name="Nowrousian M."/>
        </authorList>
    </citation>
    <scope>NUCLEOTIDE SEQUENCE [LARGE SCALE GENOMIC DNA]</scope>
    <source>
        <strain evidence="2 3">IBC0246</strain>
    </source>
</reference>
<evidence type="ECO:0000256" key="1">
    <source>
        <dbReference type="SAM" id="MobiDB-lite"/>
    </source>
</evidence>
<dbReference type="EMBL" id="KQ087202">
    <property type="protein sequence ID" value="KLT42721.1"/>
    <property type="molecule type" value="Genomic_DNA"/>
</dbReference>
<feature type="region of interest" description="Disordered" evidence="1">
    <location>
        <begin position="1"/>
        <end position="22"/>
    </location>
</feature>
<dbReference type="SFLD" id="SFLDG01129">
    <property type="entry name" value="C1.5:_HAD__Beta-PGM__Phosphata"/>
    <property type="match status" value="1"/>
</dbReference>
<evidence type="ECO:0000313" key="3">
    <source>
        <dbReference type="Proteomes" id="UP000053611"/>
    </source>
</evidence>
<accession>A0A0J0XNM1</accession>
<dbReference type="InterPro" id="IPR036412">
    <property type="entry name" value="HAD-like_sf"/>
</dbReference>
<dbReference type="SFLD" id="SFLDS00003">
    <property type="entry name" value="Haloacid_Dehalogenase"/>
    <property type="match status" value="1"/>
</dbReference>
<dbReference type="STRING" id="879819.A0A0J0XNM1"/>
<dbReference type="Pfam" id="PF12689">
    <property type="entry name" value="Acid_PPase"/>
    <property type="match status" value="1"/>
</dbReference>
<sequence length="218" mass="25035">MPRRRKEPAEPQSPPGGWSVLSPDDPNAYPLAAVFDLDYTCWDLWIDTDITPPLTRKGDELNQLTDRRGSSLCFYPELPALFAELKERRIHVAAASRTHTPELWVIAPHEADTSARDALNLLLLPAENGVVRAQSYFNTMEIYPGSKLRHFREIHRKTGIPYEQMLFFDDEHRNFEVEQLGVTMVLITRGTDRAAWNEGLEKWRRRRGIKVERVGAVA</sequence>
<dbReference type="PANTHER" id="PTHR17901">
    <property type="entry name" value="MAGNESIUM-DEPENDENT PHOSPHATASE 1 MDP1"/>
    <property type="match status" value="1"/>
</dbReference>
<evidence type="ECO:0000313" key="2">
    <source>
        <dbReference type="EMBL" id="KLT42721.1"/>
    </source>
</evidence>
<dbReference type="InterPro" id="IPR010036">
    <property type="entry name" value="MDP_1_eu_arc"/>
</dbReference>
<dbReference type="Gene3D" id="3.40.50.1000">
    <property type="entry name" value="HAD superfamily/HAD-like"/>
    <property type="match status" value="1"/>
</dbReference>
<proteinExistence type="predicted"/>
<keyword evidence="3" id="KW-1185">Reference proteome</keyword>
<gene>
    <name evidence="2" type="ORF">CC85DRAFT_245421</name>
</gene>
<dbReference type="SFLD" id="SFLDG01131">
    <property type="entry name" value="C1.5.2:_MDP_Like"/>
    <property type="match status" value="1"/>
</dbReference>
<dbReference type="NCBIfam" id="TIGR01685">
    <property type="entry name" value="MDP-1"/>
    <property type="match status" value="1"/>
</dbReference>
<organism evidence="2 3">
    <name type="scientific">Cutaneotrichosporon oleaginosum</name>
    <dbReference type="NCBI Taxonomy" id="879819"/>
    <lineage>
        <taxon>Eukaryota</taxon>
        <taxon>Fungi</taxon>
        <taxon>Dikarya</taxon>
        <taxon>Basidiomycota</taxon>
        <taxon>Agaricomycotina</taxon>
        <taxon>Tremellomycetes</taxon>
        <taxon>Trichosporonales</taxon>
        <taxon>Trichosporonaceae</taxon>
        <taxon>Cutaneotrichosporon</taxon>
    </lineage>
</organism>